<feature type="binding site" evidence="12 15">
    <location>
        <position position="44"/>
    </location>
    <ligand>
        <name>pyruvate</name>
        <dbReference type="ChEBI" id="CHEBI:15361"/>
    </ligand>
</feature>
<evidence type="ECO:0000256" key="12">
    <source>
        <dbReference type="HAMAP-Rule" id="MF_00418"/>
    </source>
</evidence>
<dbReference type="AlphaFoldDB" id="A0A4V6IL48"/>
<evidence type="ECO:0000256" key="13">
    <source>
        <dbReference type="PIRNR" id="PIRNR001365"/>
    </source>
</evidence>
<accession>A0A4V6IL48</accession>
<evidence type="ECO:0000313" key="16">
    <source>
        <dbReference type="EMBL" id="VFQ43778.1"/>
    </source>
</evidence>
<evidence type="ECO:0000256" key="6">
    <source>
        <dbReference type="ARBA" id="ARBA00022605"/>
    </source>
</evidence>
<evidence type="ECO:0000256" key="2">
    <source>
        <dbReference type="ARBA" id="ARBA00005120"/>
    </source>
</evidence>
<evidence type="ECO:0000256" key="8">
    <source>
        <dbReference type="ARBA" id="ARBA00023154"/>
    </source>
</evidence>
<keyword evidence="10 12" id="KW-0704">Schiff base</keyword>
<protein>
    <recommendedName>
        <fullName evidence="4 12">4-hydroxy-tetrahydrodipicolinate synthase</fullName>
        <shortName evidence="12">HTPA synthase</shortName>
        <ecNumber evidence="4 12">4.3.3.7</ecNumber>
    </recommendedName>
</protein>
<keyword evidence="6 12" id="KW-0028">Amino-acid biosynthesis</keyword>
<dbReference type="InterPro" id="IPR013785">
    <property type="entry name" value="Aldolase_TIM"/>
</dbReference>
<dbReference type="Gene3D" id="3.20.20.70">
    <property type="entry name" value="Aldolase class I"/>
    <property type="match status" value="1"/>
</dbReference>
<evidence type="ECO:0000256" key="7">
    <source>
        <dbReference type="ARBA" id="ARBA00022915"/>
    </source>
</evidence>
<reference evidence="16 17" key="1">
    <citation type="submission" date="2019-03" db="EMBL/GenBank/DDBJ databases">
        <authorList>
            <person name="Nijsse B."/>
        </authorList>
    </citation>
    <scope>NUCLEOTIDE SEQUENCE [LARGE SCALE GENOMIC DNA]</scope>
    <source>
        <strain evidence="16">Desulfoluna butyratoxydans MSL71</strain>
    </source>
</reference>
<dbReference type="InterPro" id="IPR020624">
    <property type="entry name" value="Schiff_base-form_aldolases_CS"/>
</dbReference>
<feature type="site" description="Part of a proton relay during catalysis" evidence="12">
    <location>
        <position position="43"/>
    </location>
</feature>
<keyword evidence="17" id="KW-1185">Reference proteome</keyword>
<dbReference type="PRINTS" id="PR00146">
    <property type="entry name" value="DHPICSNTHASE"/>
</dbReference>
<evidence type="ECO:0000256" key="9">
    <source>
        <dbReference type="ARBA" id="ARBA00023239"/>
    </source>
</evidence>
<dbReference type="NCBIfam" id="TIGR00674">
    <property type="entry name" value="dapA"/>
    <property type="match status" value="1"/>
</dbReference>
<dbReference type="GO" id="GO:0019877">
    <property type="term" value="P:diaminopimelate biosynthetic process"/>
    <property type="evidence" value="ECO:0007669"/>
    <property type="project" value="UniProtKB-UniRule"/>
</dbReference>
<gene>
    <name evidence="12" type="primary">dapA</name>
    <name evidence="16" type="ORF">MSL71_14190</name>
</gene>
<dbReference type="HAMAP" id="MF_00418">
    <property type="entry name" value="DapA"/>
    <property type="match status" value="1"/>
</dbReference>
<keyword evidence="5 12" id="KW-0963">Cytoplasm</keyword>
<comment type="catalytic activity">
    <reaction evidence="11 12">
        <text>L-aspartate 4-semialdehyde + pyruvate = (2S,4S)-4-hydroxy-2,3,4,5-tetrahydrodipicolinate + H2O + H(+)</text>
        <dbReference type="Rhea" id="RHEA:34171"/>
        <dbReference type="ChEBI" id="CHEBI:15361"/>
        <dbReference type="ChEBI" id="CHEBI:15377"/>
        <dbReference type="ChEBI" id="CHEBI:15378"/>
        <dbReference type="ChEBI" id="CHEBI:67139"/>
        <dbReference type="ChEBI" id="CHEBI:537519"/>
        <dbReference type="EC" id="4.3.3.7"/>
    </reaction>
</comment>
<comment type="function">
    <text evidence="1 12">Catalyzes the condensation of (S)-aspartate-beta-semialdehyde [(S)-ASA] and pyruvate to 4-hydroxy-tetrahydrodipicolinate (HTPA).</text>
</comment>
<comment type="pathway">
    <text evidence="2 12">Amino-acid biosynthesis; L-lysine biosynthesis via DAP pathway; (S)-tetrahydrodipicolinate from L-aspartate: step 3/4.</text>
</comment>
<feature type="active site" description="Schiff-base intermediate with substrate" evidence="12 14">
    <location>
        <position position="163"/>
    </location>
</feature>
<proteinExistence type="inferred from homology"/>
<evidence type="ECO:0000256" key="4">
    <source>
        <dbReference type="ARBA" id="ARBA00012086"/>
    </source>
</evidence>
<evidence type="ECO:0000256" key="10">
    <source>
        <dbReference type="ARBA" id="ARBA00023270"/>
    </source>
</evidence>
<evidence type="ECO:0000256" key="11">
    <source>
        <dbReference type="ARBA" id="ARBA00047836"/>
    </source>
</evidence>
<evidence type="ECO:0000256" key="15">
    <source>
        <dbReference type="PIRSR" id="PIRSR001365-2"/>
    </source>
</evidence>
<dbReference type="PANTHER" id="PTHR12128">
    <property type="entry name" value="DIHYDRODIPICOLINATE SYNTHASE"/>
    <property type="match status" value="1"/>
</dbReference>
<dbReference type="Pfam" id="PF00701">
    <property type="entry name" value="DHDPS"/>
    <property type="match status" value="1"/>
</dbReference>
<dbReference type="PANTHER" id="PTHR12128:SF66">
    <property type="entry name" value="4-HYDROXY-2-OXOGLUTARATE ALDOLASE, MITOCHONDRIAL"/>
    <property type="match status" value="1"/>
</dbReference>
<keyword evidence="8 12" id="KW-0457">Lysine biosynthesis</keyword>
<sequence length="345" mass="37356">MKKGCYTALITPFRNDLVDYEGLEKLCRFQIENDITGILAVGTTGESPTLAWDEHNSLIEIISKQTKGKCFCIAGTGSNNTNEALSATRHAVEAGVDAVLLVDPYYNGPSSLEIRKEYVTPVARTFPDITVIPYIIPGRTGAQMLPEDIALLHRECPNVSAVKEATGNLDNMKRTREVCGPDFSIFSGDDALVVEMMTDPAIAASGVISVASNIVPGPASKLIRLVAEGKMDEAETLHKALTPLFKLTSVVTMEETPFGEVKCLARNPLAVKTAMQLLGMPSGSCRKPLGKMTHKGLDVVVGYLTEVMDNNPELLAPVESFFGVDIKARLTDKALLESLVYDETY</sequence>
<name>A0A4V6IL48_9BACT</name>
<dbReference type="EC" id="4.3.3.7" evidence="4 12"/>
<dbReference type="EMBL" id="CAADHO010000002">
    <property type="protein sequence ID" value="VFQ43778.1"/>
    <property type="molecule type" value="Genomic_DNA"/>
</dbReference>
<dbReference type="GO" id="GO:0008840">
    <property type="term" value="F:4-hydroxy-tetrahydrodipicolinate synthase activity"/>
    <property type="evidence" value="ECO:0007669"/>
    <property type="project" value="UniProtKB-UniRule"/>
</dbReference>
<keyword evidence="7 12" id="KW-0220">Diaminopimelate biosynthesis</keyword>
<dbReference type="GO" id="GO:0005829">
    <property type="term" value="C:cytosol"/>
    <property type="evidence" value="ECO:0007669"/>
    <property type="project" value="TreeGrafter"/>
</dbReference>
<feature type="binding site" evidence="12 15">
    <location>
        <position position="208"/>
    </location>
    <ligand>
        <name>pyruvate</name>
        <dbReference type="ChEBI" id="CHEBI:15361"/>
    </ligand>
</feature>
<dbReference type="CDD" id="cd00950">
    <property type="entry name" value="DHDPS"/>
    <property type="match status" value="1"/>
</dbReference>
<evidence type="ECO:0000256" key="5">
    <source>
        <dbReference type="ARBA" id="ARBA00022490"/>
    </source>
</evidence>
<dbReference type="SUPFAM" id="SSF51569">
    <property type="entry name" value="Aldolase"/>
    <property type="match status" value="1"/>
</dbReference>
<comment type="subcellular location">
    <subcellularLocation>
        <location evidence="12">Cytoplasm</location>
    </subcellularLocation>
</comment>
<dbReference type="PIRSF" id="PIRSF001365">
    <property type="entry name" value="DHDPS"/>
    <property type="match status" value="1"/>
</dbReference>
<dbReference type="Proteomes" id="UP000507962">
    <property type="component" value="Unassembled WGS sequence"/>
</dbReference>
<dbReference type="GO" id="GO:0009089">
    <property type="term" value="P:lysine biosynthetic process via diaminopimelate"/>
    <property type="evidence" value="ECO:0007669"/>
    <property type="project" value="UniProtKB-UniRule"/>
</dbReference>
<dbReference type="RefSeq" id="WP_180138197.1">
    <property type="nucleotide sequence ID" value="NZ_CAADHO010000002.1"/>
</dbReference>
<dbReference type="UniPathway" id="UPA00034">
    <property type="reaction ID" value="UER00017"/>
</dbReference>
<dbReference type="InterPro" id="IPR005263">
    <property type="entry name" value="DapA"/>
</dbReference>
<organism evidence="16 17">
    <name type="scientific">Desulfoluna butyratoxydans</name>
    <dbReference type="NCBI Taxonomy" id="231438"/>
    <lineage>
        <taxon>Bacteria</taxon>
        <taxon>Pseudomonadati</taxon>
        <taxon>Thermodesulfobacteriota</taxon>
        <taxon>Desulfobacteria</taxon>
        <taxon>Desulfobacterales</taxon>
        <taxon>Desulfolunaceae</taxon>
        <taxon>Desulfoluna</taxon>
    </lineage>
</organism>
<feature type="active site" description="Proton donor/acceptor" evidence="12 14">
    <location>
        <position position="134"/>
    </location>
</feature>
<dbReference type="SMART" id="SM01130">
    <property type="entry name" value="DHDPS"/>
    <property type="match status" value="1"/>
</dbReference>
<comment type="caution">
    <text evidence="12">Was originally thought to be a dihydrodipicolinate synthase (DHDPS), catalyzing the condensation of (S)-aspartate-beta-semialdehyde [(S)-ASA] and pyruvate to dihydrodipicolinate (DHDP). However, it was shown in E.coli that the product of the enzymatic reaction is not dihydrodipicolinate but in fact (4S)-4-hydroxy-2,3,4,5-tetrahydro-(2S)-dipicolinic acid (HTPA), and that the consecutive dehydration reaction leading to DHDP is not spontaneous but catalyzed by DapB.</text>
</comment>
<evidence type="ECO:0000256" key="1">
    <source>
        <dbReference type="ARBA" id="ARBA00003294"/>
    </source>
</evidence>
<evidence type="ECO:0000313" key="17">
    <source>
        <dbReference type="Proteomes" id="UP000507962"/>
    </source>
</evidence>
<evidence type="ECO:0000256" key="3">
    <source>
        <dbReference type="ARBA" id="ARBA00007592"/>
    </source>
</evidence>
<keyword evidence="9 12" id="KW-0456">Lyase</keyword>
<dbReference type="InterPro" id="IPR002220">
    <property type="entry name" value="DapA-like"/>
</dbReference>
<dbReference type="PROSITE" id="PS00665">
    <property type="entry name" value="DHDPS_1"/>
    <property type="match status" value="1"/>
</dbReference>
<comment type="similarity">
    <text evidence="3 12 13">Belongs to the DapA family.</text>
</comment>
<evidence type="ECO:0000256" key="14">
    <source>
        <dbReference type="PIRSR" id="PIRSR001365-1"/>
    </source>
</evidence>
<comment type="subunit">
    <text evidence="12">Homotetramer; dimer of dimers.</text>
</comment>
<feature type="site" description="Part of a proton relay during catalysis" evidence="12">
    <location>
        <position position="106"/>
    </location>
</feature>